<dbReference type="AlphaFoldDB" id="A0A0F9FPH0"/>
<evidence type="ECO:0000313" key="1">
    <source>
        <dbReference type="EMBL" id="KKL80336.1"/>
    </source>
</evidence>
<sequence length="69" mass="8242">CSIINKRRIIMKVRAYLKHNVTHEFPAEDTNHAREIAKRICDEGLWVINDEEQETFYPITQIFKVKIVK</sequence>
<accession>A0A0F9FPH0</accession>
<organism evidence="1">
    <name type="scientific">marine sediment metagenome</name>
    <dbReference type="NCBI Taxonomy" id="412755"/>
    <lineage>
        <taxon>unclassified sequences</taxon>
        <taxon>metagenomes</taxon>
        <taxon>ecological metagenomes</taxon>
    </lineage>
</organism>
<name>A0A0F9FPH0_9ZZZZ</name>
<comment type="caution">
    <text evidence="1">The sequence shown here is derived from an EMBL/GenBank/DDBJ whole genome shotgun (WGS) entry which is preliminary data.</text>
</comment>
<proteinExistence type="predicted"/>
<gene>
    <name evidence="1" type="ORF">LCGC14_2005810</name>
</gene>
<protein>
    <submittedName>
        <fullName evidence="1">Uncharacterized protein</fullName>
    </submittedName>
</protein>
<feature type="non-terminal residue" evidence="1">
    <location>
        <position position="1"/>
    </location>
</feature>
<reference evidence="1" key="1">
    <citation type="journal article" date="2015" name="Nature">
        <title>Complex archaea that bridge the gap between prokaryotes and eukaryotes.</title>
        <authorList>
            <person name="Spang A."/>
            <person name="Saw J.H."/>
            <person name="Jorgensen S.L."/>
            <person name="Zaremba-Niedzwiedzka K."/>
            <person name="Martijn J."/>
            <person name="Lind A.E."/>
            <person name="van Eijk R."/>
            <person name="Schleper C."/>
            <person name="Guy L."/>
            <person name="Ettema T.J."/>
        </authorList>
    </citation>
    <scope>NUCLEOTIDE SEQUENCE</scope>
</reference>
<dbReference type="EMBL" id="LAZR01022884">
    <property type="protein sequence ID" value="KKL80336.1"/>
    <property type="molecule type" value="Genomic_DNA"/>
</dbReference>